<dbReference type="PANTHER" id="PTHR37610:SF40">
    <property type="entry name" value="OS01G0909600 PROTEIN"/>
    <property type="match status" value="1"/>
</dbReference>
<dbReference type="AlphaFoldDB" id="A0A811RS18"/>
<proteinExistence type="predicted"/>
<comment type="caution">
    <text evidence="1">The sequence shown here is derived from an EMBL/GenBank/DDBJ whole genome shotgun (WGS) entry which is preliminary data.</text>
</comment>
<evidence type="ECO:0008006" key="3">
    <source>
        <dbReference type="Google" id="ProtNLM"/>
    </source>
</evidence>
<dbReference type="EMBL" id="CAJGYO010000016">
    <property type="protein sequence ID" value="CAD6272744.1"/>
    <property type="molecule type" value="Genomic_DNA"/>
</dbReference>
<organism evidence="1 2">
    <name type="scientific">Miscanthus lutarioriparius</name>
    <dbReference type="NCBI Taxonomy" id="422564"/>
    <lineage>
        <taxon>Eukaryota</taxon>
        <taxon>Viridiplantae</taxon>
        <taxon>Streptophyta</taxon>
        <taxon>Embryophyta</taxon>
        <taxon>Tracheophyta</taxon>
        <taxon>Spermatophyta</taxon>
        <taxon>Magnoliopsida</taxon>
        <taxon>Liliopsida</taxon>
        <taxon>Poales</taxon>
        <taxon>Poaceae</taxon>
        <taxon>PACMAD clade</taxon>
        <taxon>Panicoideae</taxon>
        <taxon>Andropogonodae</taxon>
        <taxon>Andropogoneae</taxon>
        <taxon>Saccharinae</taxon>
        <taxon>Miscanthus</taxon>
    </lineage>
</organism>
<dbReference type="Proteomes" id="UP000604825">
    <property type="component" value="Unassembled WGS sequence"/>
</dbReference>
<dbReference type="PANTHER" id="PTHR37610">
    <property type="entry name" value="CCHC-TYPE DOMAIN-CONTAINING PROTEIN"/>
    <property type="match status" value="1"/>
</dbReference>
<accession>A0A811RS18</accession>
<dbReference type="Pfam" id="PF14223">
    <property type="entry name" value="Retrotran_gag_2"/>
    <property type="match status" value="1"/>
</dbReference>
<dbReference type="OrthoDB" id="682732at2759"/>
<evidence type="ECO:0000313" key="1">
    <source>
        <dbReference type="EMBL" id="CAD6272744.1"/>
    </source>
</evidence>
<gene>
    <name evidence="1" type="ORF">NCGR_LOCUS56017</name>
</gene>
<keyword evidence="2" id="KW-1185">Reference proteome</keyword>
<sequence>MASWQPPWGGEVEKECMGAIRIFEHIDEFCDPRNAYDARYHLDRRDFKGSRIIVQFAGESQLNAIVIRITLEGPNYPEWAFCVETALRGHGLLHHLTDNAPKPKEDGSNATAVKDWGINDGKVMAAMVNSTKQSLIMSLSKFKTAKAIWENLKQRYVQDSGALLHSLMQQTHVIEQNDMSIDEYYSAFDRLMGSLTSMVPECSADSCPAHKFIEKFFTYRFVMGVRAEYDSIRYTVASQFF</sequence>
<evidence type="ECO:0000313" key="2">
    <source>
        <dbReference type="Proteomes" id="UP000604825"/>
    </source>
</evidence>
<name>A0A811RS18_9POAL</name>
<reference evidence="1" key="1">
    <citation type="submission" date="2020-10" db="EMBL/GenBank/DDBJ databases">
        <authorList>
            <person name="Han B."/>
            <person name="Lu T."/>
            <person name="Zhao Q."/>
            <person name="Huang X."/>
            <person name="Zhao Y."/>
        </authorList>
    </citation>
    <scope>NUCLEOTIDE SEQUENCE</scope>
</reference>
<protein>
    <recommendedName>
        <fullName evidence="3">Retrotransposon Copia-like N-terminal domain-containing protein</fullName>
    </recommendedName>
</protein>